<organism evidence="1 2">
    <name type="scientific">Aquimarina addita</name>
    <dbReference type="NCBI Taxonomy" id="870485"/>
    <lineage>
        <taxon>Bacteria</taxon>
        <taxon>Pseudomonadati</taxon>
        <taxon>Bacteroidota</taxon>
        <taxon>Flavobacteriia</taxon>
        <taxon>Flavobacteriales</taxon>
        <taxon>Flavobacteriaceae</taxon>
        <taxon>Aquimarina</taxon>
    </lineage>
</organism>
<dbReference type="NCBIfam" id="TIGR03793">
    <property type="entry name" value="leader_NHLP"/>
    <property type="match status" value="1"/>
</dbReference>
<evidence type="ECO:0000313" key="2">
    <source>
        <dbReference type="Proteomes" id="UP001500459"/>
    </source>
</evidence>
<dbReference type="InterPro" id="IPR036648">
    <property type="entry name" value="CN_Hdrase_a/SCN_Hdrase_g_sf"/>
</dbReference>
<dbReference type="EMBL" id="BAABCW010000029">
    <property type="protein sequence ID" value="GAA3522354.1"/>
    <property type="molecule type" value="Genomic_DNA"/>
</dbReference>
<sequence>MEFTKEQKLLQQIVQKAWEDQVFKQELIDSPVAAIEKLTGEKLNLPEGKSIMVRDQTDKAVVYINIPAEPNLDDLELNEEQLEAFAGGTFLFPWSGPIFPFPTDGGDRQA</sequence>
<comment type="caution">
    <text evidence="1">The sequence shown here is derived from an EMBL/GenBank/DDBJ whole genome shotgun (WGS) entry which is preliminary data.</text>
</comment>
<proteinExistence type="predicted"/>
<evidence type="ECO:0000313" key="1">
    <source>
        <dbReference type="EMBL" id="GAA3522354.1"/>
    </source>
</evidence>
<dbReference type="Gene3D" id="3.90.330.10">
    <property type="entry name" value="Nitrile hydratase alpha /Thiocyanate hydrolase gamma"/>
    <property type="match status" value="1"/>
</dbReference>
<dbReference type="Proteomes" id="UP001500459">
    <property type="component" value="Unassembled WGS sequence"/>
</dbReference>
<reference evidence="2" key="1">
    <citation type="journal article" date="2019" name="Int. J. Syst. Evol. Microbiol.">
        <title>The Global Catalogue of Microorganisms (GCM) 10K type strain sequencing project: providing services to taxonomists for standard genome sequencing and annotation.</title>
        <authorList>
            <consortium name="The Broad Institute Genomics Platform"/>
            <consortium name="The Broad Institute Genome Sequencing Center for Infectious Disease"/>
            <person name="Wu L."/>
            <person name="Ma J."/>
        </authorList>
    </citation>
    <scope>NUCLEOTIDE SEQUENCE [LARGE SCALE GENOMIC DNA]</scope>
    <source>
        <strain evidence="2">JCM 17106</strain>
    </source>
</reference>
<dbReference type="RefSeq" id="WP_344930707.1">
    <property type="nucleotide sequence ID" value="NZ_BAABCW010000029.1"/>
</dbReference>
<dbReference type="InterPro" id="IPR022513">
    <property type="entry name" value="TOMM_pelo"/>
</dbReference>
<dbReference type="SUPFAM" id="SSF56209">
    <property type="entry name" value="Nitrile hydratase alpha chain"/>
    <property type="match status" value="1"/>
</dbReference>
<keyword evidence="2" id="KW-1185">Reference proteome</keyword>
<accession>A0ABP6UTR5</accession>
<gene>
    <name evidence="1" type="ORF">GCM10022393_41130</name>
</gene>
<protein>
    <recommendedName>
        <fullName evidence="3">NHLP leader peptide family natural product</fullName>
    </recommendedName>
</protein>
<name>A0ABP6UTR5_9FLAO</name>
<evidence type="ECO:0008006" key="3">
    <source>
        <dbReference type="Google" id="ProtNLM"/>
    </source>
</evidence>